<evidence type="ECO:0000313" key="4">
    <source>
        <dbReference type="Proteomes" id="UP000252519"/>
    </source>
</evidence>
<feature type="compositionally biased region" description="Basic and acidic residues" evidence="1">
    <location>
        <begin position="262"/>
        <end position="275"/>
    </location>
</feature>
<reference evidence="3 4" key="1">
    <citation type="submission" date="2014-10" db="EMBL/GenBank/DDBJ databases">
        <title>Draft genome of the hookworm Ancylostoma caninum.</title>
        <authorList>
            <person name="Mitreva M."/>
        </authorList>
    </citation>
    <scope>NUCLEOTIDE SEQUENCE [LARGE SCALE GENOMIC DNA]</scope>
    <source>
        <strain evidence="3 4">Baltimore</strain>
    </source>
</reference>
<feature type="compositionally biased region" description="Polar residues" evidence="1">
    <location>
        <begin position="205"/>
        <end position="214"/>
    </location>
</feature>
<feature type="domain" description="CCHC-type" evidence="2">
    <location>
        <begin position="141"/>
        <end position="157"/>
    </location>
</feature>
<dbReference type="PANTHER" id="PTHR47331">
    <property type="entry name" value="PHD-TYPE DOMAIN-CONTAINING PROTEIN"/>
    <property type="match status" value="1"/>
</dbReference>
<dbReference type="PANTHER" id="PTHR47331:SF1">
    <property type="entry name" value="GAG-LIKE PROTEIN"/>
    <property type="match status" value="1"/>
</dbReference>
<dbReference type="Proteomes" id="UP000252519">
    <property type="component" value="Unassembled WGS sequence"/>
</dbReference>
<dbReference type="EMBL" id="JOJR01000467">
    <property type="protein sequence ID" value="RCN37452.1"/>
    <property type="molecule type" value="Genomic_DNA"/>
</dbReference>
<dbReference type="InterPro" id="IPR001878">
    <property type="entry name" value="Znf_CCHC"/>
</dbReference>
<dbReference type="STRING" id="29170.A0A368FZA8"/>
<dbReference type="Gene3D" id="2.40.70.10">
    <property type="entry name" value="Acid Proteases"/>
    <property type="match status" value="1"/>
</dbReference>
<accession>A0A368FZA8</accession>
<dbReference type="GO" id="GO:0003676">
    <property type="term" value="F:nucleic acid binding"/>
    <property type="evidence" value="ECO:0007669"/>
    <property type="project" value="InterPro"/>
</dbReference>
<dbReference type="OrthoDB" id="5868776at2759"/>
<protein>
    <recommendedName>
        <fullName evidence="2">CCHC-type domain-containing protein</fullName>
    </recommendedName>
</protein>
<keyword evidence="4" id="KW-1185">Reference proteome</keyword>
<sequence>MMKYNYLLQSLTGEAKQLANRFQLIEENYEIVVEALKKKFGQDTSIVEDLLTQLESCKAEGTTTKQQRILRKFQPDIQMKALEKRESLEDISEWKWSMLQKHLSQILELKEKIERTQNTIIRRPTTTHYRIETVPKRSTRPCIYCKRTNHPSMECRTVPESSRMRFLIRNHLCLDCGKPNHNTTDCRSSGCFRCGSKHHSSLCRTNATQNTAQRNQERARPQSGQTSNQTQQRIQNGPSNRQGNRGQLQNTPRPVSQNVVTRENEEQRTESHSEDESNVYHVESQKQQKTEALLLTGTANIRGPLGTKKVRILMDTGSELSFIDSDLVNEMQLPIQGRTRLRIKAFGSSTATENEHRIVRVTLSNDEGETHTFEMFDNKRSLFEALGRKVVDEDSLTTVLTEVEACLNEQPLTYQETELDEMTPLRPIDPLQSRLTVTYQIDPCQDDRDDPNFLPAAELPQLRTKKKAVAALKSSCAMVDKFWKTWNEAYLTSLREHHKRYVARGRSSQVSPVPGQVVLLQDPLRPRNTWKMGRITELILEAQINTIAQLKKKDDELEIDSIKFSDDEQGRHRRVVHCSEAGVMIVRDYDVHAAPPECVGSPTPTRRSVGGRSARGPLFYRETDHSQPAPKKARQERR</sequence>
<feature type="region of interest" description="Disordered" evidence="1">
    <location>
        <begin position="595"/>
        <end position="638"/>
    </location>
</feature>
<evidence type="ECO:0000259" key="2">
    <source>
        <dbReference type="SMART" id="SM00343"/>
    </source>
</evidence>
<dbReference type="GO" id="GO:0008270">
    <property type="term" value="F:zinc ion binding"/>
    <property type="evidence" value="ECO:0007669"/>
    <property type="project" value="InterPro"/>
</dbReference>
<dbReference type="Pfam" id="PF18701">
    <property type="entry name" value="DUF5641"/>
    <property type="match status" value="1"/>
</dbReference>
<feature type="domain" description="CCHC-type" evidence="2">
    <location>
        <begin position="172"/>
        <end position="188"/>
    </location>
</feature>
<organism evidence="3 4">
    <name type="scientific">Ancylostoma caninum</name>
    <name type="common">Dog hookworm</name>
    <dbReference type="NCBI Taxonomy" id="29170"/>
    <lineage>
        <taxon>Eukaryota</taxon>
        <taxon>Metazoa</taxon>
        <taxon>Ecdysozoa</taxon>
        <taxon>Nematoda</taxon>
        <taxon>Chromadorea</taxon>
        <taxon>Rhabditida</taxon>
        <taxon>Rhabditina</taxon>
        <taxon>Rhabditomorpha</taxon>
        <taxon>Strongyloidea</taxon>
        <taxon>Ancylostomatidae</taxon>
        <taxon>Ancylostomatinae</taxon>
        <taxon>Ancylostoma</taxon>
    </lineage>
</organism>
<feature type="region of interest" description="Disordered" evidence="1">
    <location>
        <begin position="205"/>
        <end position="280"/>
    </location>
</feature>
<dbReference type="InterPro" id="IPR040676">
    <property type="entry name" value="DUF5641"/>
</dbReference>
<proteinExistence type="predicted"/>
<comment type="caution">
    <text evidence="3">The sequence shown here is derived from an EMBL/GenBank/DDBJ whole genome shotgun (WGS) entry which is preliminary data.</text>
</comment>
<feature type="domain" description="CCHC-type" evidence="2">
    <location>
        <begin position="190"/>
        <end position="205"/>
    </location>
</feature>
<dbReference type="Pfam" id="PF03564">
    <property type="entry name" value="DUF1759"/>
    <property type="match status" value="1"/>
</dbReference>
<dbReference type="CDD" id="cd00303">
    <property type="entry name" value="retropepsin_like"/>
    <property type="match status" value="1"/>
</dbReference>
<gene>
    <name evidence="3" type="ORF">ANCCAN_16659</name>
</gene>
<dbReference type="InterPro" id="IPR005312">
    <property type="entry name" value="DUF1759"/>
</dbReference>
<dbReference type="AlphaFoldDB" id="A0A368FZA8"/>
<evidence type="ECO:0000256" key="1">
    <source>
        <dbReference type="SAM" id="MobiDB-lite"/>
    </source>
</evidence>
<feature type="compositionally biased region" description="Polar residues" evidence="1">
    <location>
        <begin position="222"/>
        <end position="261"/>
    </location>
</feature>
<name>A0A368FZA8_ANCCA</name>
<evidence type="ECO:0000313" key="3">
    <source>
        <dbReference type="EMBL" id="RCN37452.1"/>
    </source>
</evidence>
<dbReference type="SMART" id="SM00343">
    <property type="entry name" value="ZnF_C2HC"/>
    <property type="match status" value="3"/>
</dbReference>
<dbReference type="InterPro" id="IPR021109">
    <property type="entry name" value="Peptidase_aspartic_dom_sf"/>
</dbReference>